<sequence length="934" mass="105472">MCYFDQIRWACGYWRWGRHRQHCNKEYRIGETCGLKLVYETRAELDVCKLCHSIEKKQRRYDKMYRDIQRWRETQRHVDIGRIHDEMGGIIRVISVLGRQHNSRIMDLDYTQTSEENWPHGPIFSPPSPSALSSTMSLFDDVSAASSESGNEEGSAAGDTDACYIGDRGATPSIAASNASHPPQSIMEALARKDVNVLATFLESHFDQASEGSYAWIAELKDMGYTIEEITQLLYERNNDSPWIYFEAPHSVAADIKPDHHLSGCPHEPHSTQQDTCRTFTLKTDLDQEVIRKVEQFCGLGGVSPSSRDKSNWNGTAEFRDENSTVFIRHPSHDAPDAIHCLLRVVQGFISAVGTVQDAGLCCDSFTILKIARPATDIPELQLSRIKFGLVEIILSALRVINISREGSEYEQNMTLLKTASLQIIKHFVEINTDYEPHVLDLTSLAVQLLCIGFLSYTQAHVGVLQPFFLDSPLQRIVLQGTKSMPDDFCVTATLVELSCLSGMCQGPVLAFCSLSYGSRMKWKYDIRASLINVLDTWGPGEVVTRSTNRRIPLAIRIGGGYIRPLGAGDKYHWDLSINITADSPPLDMNGEVLIGQLVTVNSLCILDEARSWEASSGIFEELGTYDSYSELAERQFGLQGGPDYLAMTTHMTWAKRRGKTVKSRNLDREDYLLVPFLEFHWGVRVSFCTGVAQRVPLRQLVADLLPAFSACLTSPTTKLLWMSLESRQVLEQFRSQDSLSSWLSGLPEEMYRFVLVLIRQILETLRDTGLSPDRRYFSVAWPCNGVVNRCLRMSLEDCKWTPMLADSDDCATFAYVSDKCLEAKEKSCQGPNPKWQGQIHLLETAVLSPASSGPWTLCHEQTYFFQKLDNTLFWVKARKDTSGMLPALVRLLSIESLPRDVIRRLLFTDEKKRQRRLRERDLSCVVAETVAVL</sequence>
<feature type="compositionally biased region" description="Low complexity" evidence="1">
    <location>
        <begin position="143"/>
        <end position="158"/>
    </location>
</feature>
<evidence type="ECO:0000256" key="1">
    <source>
        <dbReference type="SAM" id="MobiDB-lite"/>
    </source>
</evidence>
<dbReference type="AlphaFoldDB" id="A0A8K0SFI8"/>
<dbReference type="EMBL" id="JAGPNK010000015">
    <property type="protein sequence ID" value="KAH7308500.1"/>
    <property type="molecule type" value="Genomic_DNA"/>
</dbReference>
<comment type="caution">
    <text evidence="2">The sequence shown here is derived from an EMBL/GenBank/DDBJ whole genome shotgun (WGS) entry which is preliminary data.</text>
</comment>
<feature type="region of interest" description="Disordered" evidence="1">
    <location>
        <begin position="143"/>
        <end position="163"/>
    </location>
</feature>
<reference evidence="2" key="1">
    <citation type="journal article" date="2021" name="Nat. Commun.">
        <title>Genetic determinants of endophytism in the Arabidopsis root mycobiome.</title>
        <authorList>
            <person name="Mesny F."/>
            <person name="Miyauchi S."/>
            <person name="Thiergart T."/>
            <person name="Pickel B."/>
            <person name="Atanasova L."/>
            <person name="Karlsson M."/>
            <person name="Huettel B."/>
            <person name="Barry K.W."/>
            <person name="Haridas S."/>
            <person name="Chen C."/>
            <person name="Bauer D."/>
            <person name="Andreopoulos W."/>
            <person name="Pangilinan J."/>
            <person name="LaButti K."/>
            <person name="Riley R."/>
            <person name="Lipzen A."/>
            <person name="Clum A."/>
            <person name="Drula E."/>
            <person name="Henrissat B."/>
            <person name="Kohler A."/>
            <person name="Grigoriev I.V."/>
            <person name="Martin F.M."/>
            <person name="Hacquard S."/>
        </authorList>
    </citation>
    <scope>NUCLEOTIDE SEQUENCE</scope>
    <source>
        <strain evidence="2">MPI-CAGE-CH-0235</strain>
    </source>
</reference>
<protein>
    <submittedName>
        <fullName evidence="2">Uncharacterized protein</fullName>
    </submittedName>
</protein>
<dbReference type="Proteomes" id="UP000813444">
    <property type="component" value="Unassembled WGS sequence"/>
</dbReference>
<proteinExistence type="predicted"/>
<accession>A0A8K0SFI8</accession>
<organism evidence="2 3">
    <name type="scientific">Stachybotrys elegans</name>
    <dbReference type="NCBI Taxonomy" id="80388"/>
    <lineage>
        <taxon>Eukaryota</taxon>
        <taxon>Fungi</taxon>
        <taxon>Dikarya</taxon>
        <taxon>Ascomycota</taxon>
        <taxon>Pezizomycotina</taxon>
        <taxon>Sordariomycetes</taxon>
        <taxon>Hypocreomycetidae</taxon>
        <taxon>Hypocreales</taxon>
        <taxon>Stachybotryaceae</taxon>
        <taxon>Stachybotrys</taxon>
    </lineage>
</organism>
<keyword evidence="3" id="KW-1185">Reference proteome</keyword>
<gene>
    <name evidence="2" type="ORF">B0I35DRAFT_442073</name>
</gene>
<evidence type="ECO:0000313" key="3">
    <source>
        <dbReference type="Proteomes" id="UP000813444"/>
    </source>
</evidence>
<dbReference type="OrthoDB" id="428577at2759"/>
<name>A0A8K0SFI8_9HYPO</name>
<evidence type="ECO:0000313" key="2">
    <source>
        <dbReference type="EMBL" id="KAH7308500.1"/>
    </source>
</evidence>